<sequence length="345" mass="35535">MAFDPDQFVSGVRPAPEEPKKKSSGFDPDAYINSGVSQAPTAAELDTELSTSGTDLAGMVTAPAVTGAAFAQPTGINPQAVRQGLAPMIEAVPKTLGVYSNKPIAGIADVAAVAMGLPPPVASFQGGKGIMALPGAVSATASEIGKITSQSPMATSPVSGNQYPSSVPDYRAIQRSVGPEAAQRMSEAYAKGGNNAVLKYLDSAPEVRALMGNEDFARLYETYRGAVPSKMTQVGKVVGPAVRGAARVLGPAGLAYDAYQAQQFAEQSELGPRLAQGEGAIAPQAFRNMNVPYGQGFTGSMTPDQASAVLESGSARDIEAFGGQDYLTQLIRKKAAERVLGPIAP</sequence>
<organism evidence="2">
    <name type="scientific">uncultured Caudovirales phage</name>
    <dbReference type="NCBI Taxonomy" id="2100421"/>
    <lineage>
        <taxon>Viruses</taxon>
        <taxon>Duplodnaviria</taxon>
        <taxon>Heunggongvirae</taxon>
        <taxon>Uroviricota</taxon>
        <taxon>Caudoviricetes</taxon>
        <taxon>Peduoviridae</taxon>
        <taxon>Maltschvirus</taxon>
        <taxon>Maltschvirus maltsch</taxon>
    </lineage>
</organism>
<proteinExistence type="predicted"/>
<evidence type="ECO:0000256" key="1">
    <source>
        <dbReference type="SAM" id="MobiDB-lite"/>
    </source>
</evidence>
<gene>
    <name evidence="2" type="ORF">UFOVP849_3</name>
</gene>
<name>A0A6J5P925_9CAUD</name>
<dbReference type="EMBL" id="LR796788">
    <property type="protein sequence ID" value="CAB4165911.1"/>
    <property type="molecule type" value="Genomic_DNA"/>
</dbReference>
<accession>A0A6J5P925</accession>
<evidence type="ECO:0000313" key="2">
    <source>
        <dbReference type="EMBL" id="CAB4165911.1"/>
    </source>
</evidence>
<feature type="region of interest" description="Disordered" evidence="1">
    <location>
        <begin position="1"/>
        <end position="33"/>
    </location>
</feature>
<protein>
    <submittedName>
        <fullName evidence="2">Uncharacterized protein</fullName>
    </submittedName>
</protein>
<reference evidence="2" key="1">
    <citation type="submission" date="2020-04" db="EMBL/GenBank/DDBJ databases">
        <authorList>
            <person name="Chiriac C."/>
            <person name="Salcher M."/>
            <person name="Ghai R."/>
            <person name="Kavagutti S V."/>
        </authorList>
    </citation>
    <scope>NUCLEOTIDE SEQUENCE</scope>
</reference>